<evidence type="ECO:0000313" key="3">
    <source>
        <dbReference type="EMBL" id="MDT0410893.1"/>
    </source>
</evidence>
<organism evidence="3 4">
    <name type="scientific">Streptomyces evansiae</name>
    <dbReference type="NCBI Taxonomy" id="3075535"/>
    <lineage>
        <taxon>Bacteria</taxon>
        <taxon>Bacillati</taxon>
        <taxon>Actinomycetota</taxon>
        <taxon>Actinomycetes</taxon>
        <taxon>Kitasatosporales</taxon>
        <taxon>Streptomycetaceae</taxon>
        <taxon>Streptomyces</taxon>
    </lineage>
</organism>
<proteinExistence type="inferred from homology"/>
<dbReference type="PRINTS" id="PR00359">
    <property type="entry name" value="BP450"/>
</dbReference>
<dbReference type="SUPFAM" id="SSF48264">
    <property type="entry name" value="Cytochrome P450"/>
    <property type="match status" value="1"/>
</dbReference>
<accession>A0ABU2R2G9</accession>
<comment type="caution">
    <text evidence="3">The sequence shown here is derived from an EMBL/GenBank/DDBJ whole genome shotgun (WGS) entry which is preliminary data.</text>
</comment>
<dbReference type="Proteomes" id="UP001183610">
    <property type="component" value="Unassembled WGS sequence"/>
</dbReference>
<evidence type="ECO:0000256" key="1">
    <source>
        <dbReference type="ARBA" id="ARBA00010617"/>
    </source>
</evidence>
<evidence type="ECO:0000256" key="2">
    <source>
        <dbReference type="SAM" id="MobiDB-lite"/>
    </source>
</evidence>
<dbReference type="EMBL" id="JAVRET010000040">
    <property type="protein sequence ID" value="MDT0410893.1"/>
    <property type="molecule type" value="Genomic_DNA"/>
</dbReference>
<dbReference type="InterPro" id="IPR002397">
    <property type="entry name" value="Cyt_P450_B"/>
</dbReference>
<protein>
    <submittedName>
        <fullName evidence="3">Cytochrome P450</fullName>
    </submittedName>
</protein>
<keyword evidence="4" id="KW-1185">Reference proteome</keyword>
<name>A0ABU2R2G9_9ACTN</name>
<dbReference type="InterPro" id="IPR036396">
    <property type="entry name" value="Cyt_P450_sf"/>
</dbReference>
<dbReference type="PANTHER" id="PTHR46696:SF1">
    <property type="entry name" value="CYTOCHROME P450 YJIB-RELATED"/>
    <property type="match status" value="1"/>
</dbReference>
<comment type="similarity">
    <text evidence="1">Belongs to the cytochrome P450 family.</text>
</comment>
<feature type="region of interest" description="Disordered" evidence="2">
    <location>
        <begin position="1"/>
        <end position="53"/>
    </location>
</feature>
<feature type="compositionally biased region" description="Pro residues" evidence="2">
    <location>
        <begin position="1"/>
        <end position="10"/>
    </location>
</feature>
<feature type="compositionally biased region" description="Low complexity" evidence="2">
    <location>
        <begin position="31"/>
        <end position="40"/>
    </location>
</feature>
<dbReference type="Gene3D" id="1.10.630.10">
    <property type="entry name" value="Cytochrome P450"/>
    <property type="match status" value="1"/>
</dbReference>
<evidence type="ECO:0000313" key="4">
    <source>
        <dbReference type="Proteomes" id="UP001183610"/>
    </source>
</evidence>
<gene>
    <name evidence="3" type="ORF">RM698_17780</name>
</gene>
<reference evidence="4" key="1">
    <citation type="submission" date="2023-07" db="EMBL/GenBank/DDBJ databases">
        <title>30 novel species of actinomycetes from the DSMZ collection.</title>
        <authorList>
            <person name="Nouioui I."/>
        </authorList>
    </citation>
    <scope>NUCLEOTIDE SEQUENCE [LARGE SCALE GENOMIC DNA]</scope>
    <source>
        <strain evidence="4">DSM 41979</strain>
    </source>
</reference>
<sequence>MKNPLFPPPSDDYGPEPLRPWDHRPKESATPPLRGPTAAGGPPPACPAHGDRWEDEPVRLSTLDSDRPPAELYRELRARFGPVAPVLLDDDIPAWLALGYPEVAYVTGHDEEFGRDSRRWHQWENIPGDWPLLAYAGYQPSVFFAEGEEHRRRAGALTRALEAMDMYDVSLVCESVGRRLIDRFVHDGRVELLESYVHALPVRVMIELCGMPAGEDITENLAEDLRITLDAERGENPVEAYRRVARQLGALVTARRERPERDLTSYLVTDEAALTDTEAVHDLTVLILAGQQPTSNWICNALRLLLLDDRFADKVAGGRVGVPEALTETLWLDTPVQNFLGRWATRDTELGGRPVKQGDCVLLGLAAANTDPELWPHGGMGEGSTAHLSFSMGEHRCPHPSPQMARVIARTAIDTLLARLPDLAVAVEAEELRWRRSLWKRGLEELPVVFSAGGVREWTDRGAGRARSRETGLLRD</sequence>
<dbReference type="PANTHER" id="PTHR46696">
    <property type="entry name" value="P450, PUTATIVE (EUROFUNG)-RELATED"/>
    <property type="match status" value="1"/>
</dbReference>